<comment type="caution">
    <text evidence="2">The sequence shown here is derived from an EMBL/GenBank/DDBJ whole genome shotgun (WGS) entry which is preliminary data.</text>
</comment>
<protein>
    <submittedName>
        <fullName evidence="2">Uncharacterized protein</fullName>
    </submittedName>
</protein>
<evidence type="ECO:0000313" key="2">
    <source>
        <dbReference type="EMBL" id="GAA5500859.1"/>
    </source>
</evidence>
<proteinExistence type="predicted"/>
<keyword evidence="1" id="KW-1133">Transmembrane helix</keyword>
<keyword evidence="1" id="KW-0472">Membrane</keyword>
<keyword evidence="3" id="KW-1185">Reference proteome</keyword>
<evidence type="ECO:0000256" key="1">
    <source>
        <dbReference type="SAM" id="Phobius"/>
    </source>
</evidence>
<gene>
    <name evidence="2" type="ORF">Dxin01_00587</name>
</gene>
<dbReference type="RefSeq" id="WP_353540838.1">
    <property type="nucleotide sequence ID" value="NZ_BAABRN010000004.1"/>
</dbReference>
<reference evidence="2 3" key="1">
    <citation type="submission" date="2024-02" db="EMBL/GenBank/DDBJ databases">
        <title>Deinococcus xinjiangensis NBRC 107630.</title>
        <authorList>
            <person name="Ichikawa N."/>
            <person name="Katano-Makiyama Y."/>
            <person name="Hidaka K."/>
        </authorList>
    </citation>
    <scope>NUCLEOTIDE SEQUENCE [LARGE SCALE GENOMIC DNA]</scope>
    <source>
        <strain evidence="2 3">NBRC 107630</strain>
    </source>
</reference>
<accession>A0ABP9V6G1</accession>
<name>A0ABP9V6G1_9DEIO</name>
<feature type="transmembrane region" description="Helical" evidence="1">
    <location>
        <begin position="7"/>
        <end position="31"/>
    </location>
</feature>
<dbReference type="Proteomes" id="UP001458946">
    <property type="component" value="Unassembled WGS sequence"/>
</dbReference>
<sequence length="206" mass="21523">MRRRGGCGCFGCGGSFLLVAVLLGALAWFLVLKPAKDFVAGLSTPQTQSQTTTPAPTGNVNAALTKAEVQQFVRVRRKVGGALGGSFTGLQQLLNDMNSGQNPNIVQVLNVLRETAGSVGAARTAQAAALRAENMSLERYAVVRSAVNRALGLPNIDLGKIAESLQQGQLPDLNRDVQTASPQEKALVEPFAGELRKTAAAGLLGL</sequence>
<keyword evidence="1" id="KW-0812">Transmembrane</keyword>
<organism evidence="2 3">
    <name type="scientific">Deinococcus xinjiangensis</name>
    <dbReference type="NCBI Taxonomy" id="457454"/>
    <lineage>
        <taxon>Bacteria</taxon>
        <taxon>Thermotogati</taxon>
        <taxon>Deinococcota</taxon>
        <taxon>Deinococci</taxon>
        <taxon>Deinococcales</taxon>
        <taxon>Deinococcaceae</taxon>
        <taxon>Deinococcus</taxon>
    </lineage>
</organism>
<evidence type="ECO:0000313" key="3">
    <source>
        <dbReference type="Proteomes" id="UP001458946"/>
    </source>
</evidence>
<dbReference type="EMBL" id="BAABRN010000004">
    <property type="protein sequence ID" value="GAA5500859.1"/>
    <property type="molecule type" value="Genomic_DNA"/>
</dbReference>